<accession>A0ABR0R8B2</accession>
<dbReference type="EMBL" id="JARKNE010000001">
    <property type="protein sequence ID" value="KAK5847368.1"/>
    <property type="molecule type" value="Genomic_DNA"/>
</dbReference>
<dbReference type="SUPFAM" id="SSF52058">
    <property type="entry name" value="L domain-like"/>
    <property type="match status" value="1"/>
</dbReference>
<reference evidence="4 5" key="1">
    <citation type="submission" date="2023-03" db="EMBL/GenBank/DDBJ databases">
        <title>WGS of Gossypium arboreum.</title>
        <authorList>
            <person name="Yu D."/>
        </authorList>
    </citation>
    <scope>NUCLEOTIDE SEQUENCE [LARGE SCALE GENOMIC DNA]</scope>
    <source>
        <tissue evidence="4">Leaf</tissue>
    </source>
</reference>
<dbReference type="InterPro" id="IPR032675">
    <property type="entry name" value="LRR_dom_sf"/>
</dbReference>
<dbReference type="PANTHER" id="PTHR47186:SF54">
    <property type="entry name" value="DISEASE RESISTANCE RPP13-LIKE PROTEIN 4"/>
    <property type="match status" value="1"/>
</dbReference>
<sequence length="353" mass="40182">MKNIDVLYLGRWERTAERHMEVVDVNFLKGLKNMSKLRFFSLQGISGIKKLPNSIGMLQNLRILDLKACDTLEELLEEVGLLKMLSYLDLSECYLLETIPKDLSKLSKLKVLKGFIISSNSPCDLTHLTTLSELEKLNISIHDDKFSIKEEESIKQFSKFKSLTKLQIAWGAGGIKKSDDKANTRKTRTKQSVPKKDNVTVAAATAKAGQDKNGDNAKKQKSGAMLQSNIHANNKDQGGRSPKPVLQSELKLEKLDIRCYPDEELPKLLVPKTLTHLKRLYFRCGELSHIPVANRDERWNVETLRLKYLINIKMDWKQVQKQFPELKLLEKVNCPQITFCPCDASGAWELKQA</sequence>
<dbReference type="Gene3D" id="3.80.10.10">
    <property type="entry name" value="Ribonuclease Inhibitor"/>
    <property type="match status" value="1"/>
</dbReference>
<dbReference type="InterPro" id="IPR055414">
    <property type="entry name" value="LRR_R13L4/SHOC2-like"/>
</dbReference>
<protein>
    <recommendedName>
        <fullName evidence="3">Disease resistance R13L4/SHOC-2-like LRR domain-containing protein</fullName>
    </recommendedName>
</protein>
<evidence type="ECO:0000256" key="2">
    <source>
        <dbReference type="SAM" id="MobiDB-lite"/>
    </source>
</evidence>
<dbReference type="Proteomes" id="UP001358586">
    <property type="component" value="Chromosome 1"/>
</dbReference>
<dbReference type="Pfam" id="PF23598">
    <property type="entry name" value="LRR_14"/>
    <property type="match status" value="1"/>
</dbReference>
<evidence type="ECO:0000259" key="3">
    <source>
        <dbReference type="Pfam" id="PF23598"/>
    </source>
</evidence>
<organism evidence="4 5">
    <name type="scientific">Gossypium arboreum</name>
    <name type="common">Tree cotton</name>
    <name type="synonym">Gossypium nanking</name>
    <dbReference type="NCBI Taxonomy" id="29729"/>
    <lineage>
        <taxon>Eukaryota</taxon>
        <taxon>Viridiplantae</taxon>
        <taxon>Streptophyta</taxon>
        <taxon>Embryophyta</taxon>
        <taxon>Tracheophyta</taxon>
        <taxon>Spermatophyta</taxon>
        <taxon>Magnoliopsida</taxon>
        <taxon>eudicotyledons</taxon>
        <taxon>Gunneridae</taxon>
        <taxon>Pentapetalae</taxon>
        <taxon>rosids</taxon>
        <taxon>malvids</taxon>
        <taxon>Malvales</taxon>
        <taxon>Malvaceae</taxon>
        <taxon>Malvoideae</taxon>
        <taxon>Gossypium</taxon>
    </lineage>
</organism>
<comment type="caution">
    <text evidence="4">The sequence shown here is derived from an EMBL/GenBank/DDBJ whole genome shotgun (WGS) entry which is preliminary data.</text>
</comment>
<evidence type="ECO:0000313" key="4">
    <source>
        <dbReference type="EMBL" id="KAK5847368.1"/>
    </source>
</evidence>
<evidence type="ECO:0000313" key="5">
    <source>
        <dbReference type="Proteomes" id="UP001358586"/>
    </source>
</evidence>
<evidence type="ECO:0000256" key="1">
    <source>
        <dbReference type="ARBA" id="ARBA00022737"/>
    </source>
</evidence>
<name>A0ABR0R8B2_GOSAR</name>
<keyword evidence="1" id="KW-0677">Repeat</keyword>
<gene>
    <name evidence="4" type="ORF">PVK06_003673</name>
</gene>
<proteinExistence type="predicted"/>
<dbReference type="PANTHER" id="PTHR47186">
    <property type="entry name" value="LEUCINE-RICH REPEAT-CONTAINING PROTEIN 57"/>
    <property type="match status" value="1"/>
</dbReference>
<feature type="compositionally biased region" description="Basic and acidic residues" evidence="2">
    <location>
        <begin position="209"/>
        <end position="218"/>
    </location>
</feature>
<keyword evidence="5" id="KW-1185">Reference proteome</keyword>
<feature type="region of interest" description="Disordered" evidence="2">
    <location>
        <begin position="176"/>
        <end position="223"/>
    </location>
</feature>
<feature type="domain" description="Disease resistance R13L4/SHOC-2-like LRR" evidence="3">
    <location>
        <begin position="24"/>
        <end position="176"/>
    </location>
</feature>